<feature type="compositionally biased region" description="Basic and acidic residues" evidence="1">
    <location>
        <begin position="1"/>
        <end position="35"/>
    </location>
</feature>
<comment type="caution">
    <text evidence="2">The sequence shown here is derived from an EMBL/GenBank/DDBJ whole genome shotgun (WGS) entry which is preliminary data.</text>
</comment>
<dbReference type="Pfam" id="PF20120">
    <property type="entry name" value="DUF6510"/>
    <property type="match status" value="1"/>
</dbReference>
<gene>
    <name evidence="2" type="ORF">ACFSDE_10405</name>
</gene>
<name>A0ABW4TN92_9ACTN</name>
<dbReference type="RefSeq" id="WP_379189571.1">
    <property type="nucleotide sequence ID" value="NZ_BAAAJT010000002.1"/>
</dbReference>
<evidence type="ECO:0000313" key="3">
    <source>
        <dbReference type="Proteomes" id="UP001597351"/>
    </source>
</evidence>
<evidence type="ECO:0000313" key="2">
    <source>
        <dbReference type="EMBL" id="MFD1947202.1"/>
    </source>
</evidence>
<dbReference type="Proteomes" id="UP001597351">
    <property type="component" value="Unassembled WGS sequence"/>
</dbReference>
<dbReference type="EMBL" id="JBHUGD010000003">
    <property type="protein sequence ID" value="MFD1947202.1"/>
    <property type="molecule type" value="Genomic_DNA"/>
</dbReference>
<dbReference type="InterPro" id="IPR045423">
    <property type="entry name" value="DUF6510"/>
</dbReference>
<evidence type="ECO:0000256" key="1">
    <source>
        <dbReference type="SAM" id="MobiDB-lite"/>
    </source>
</evidence>
<feature type="region of interest" description="Disordered" evidence="1">
    <location>
        <begin position="1"/>
        <end position="55"/>
    </location>
</feature>
<keyword evidence="3" id="KW-1185">Reference proteome</keyword>
<organism evidence="2 3">
    <name type="scientific">Nocardioides aestuarii</name>
    <dbReference type="NCBI Taxonomy" id="252231"/>
    <lineage>
        <taxon>Bacteria</taxon>
        <taxon>Bacillati</taxon>
        <taxon>Actinomycetota</taxon>
        <taxon>Actinomycetes</taxon>
        <taxon>Propionibacteriales</taxon>
        <taxon>Nocardioidaceae</taxon>
        <taxon>Nocardioides</taxon>
    </lineage>
</organism>
<accession>A0ABW4TN92</accession>
<reference evidence="3" key="1">
    <citation type="journal article" date="2019" name="Int. J. Syst. Evol. Microbiol.">
        <title>The Global Catalogue of Microorganisms (GCM) 10K type strain sequencing project: providing services to taxonomists for standard genome sequencing and annotation.</title>
        <authorList>
            <consortium name="The Broad Institute Genomics Platform"/>
            <consortium name="The Broad Institute Genome Sequencing Center for Infectious Disease"/>
            <person name="Wu L."/>
            <person name="Ma J."/>
        </authorList>
    </citation>
    <scope>NUCLEOTIDE SEQUENCE [LARGE SCALE GENOMIC DNA]</scope>
    <source>
        <strain evidence="3">CGMCC 1.12477</strain>
    </source>
</reference>
<proteinExistence type="predicted"/>
<sequence>MRPDPVRGDGRQPADRPRPRPDLDPYRTLRPDRRFLVSTPQPDARWPLAAHNDDPERARSLDGNAVAYALEVALGAGATTAVGTCADCGHRAPLAEVHVYFGPGAVLRCRGCDGALATLSERSGYVCIDLSGISAIETRRR</sequence>
<protein>
    <submittedName>
        <fullName evidence="2">DUF6510 family protein</fullName>
    </submittedName>
</protein>